<dbReference type="AlphaFoldDB" id="A0A1V9XVU3"/>
<feature type="transmembrane region" description="Helical" evidence="1">
    <location>
        <begin position="35"/>
        <end position="58"/>
    </location>
</feature>
<keyword evidence="3" id="KW-1185">Reference proteome</keyword>
<dbReference type="InParanoid" id="A0A1V9XVU3"/>
<reference evidence="2 3" key="1">
    <citation type="journal article" date="2017" name="Gigascience">
        <title>Draft genome of the honey bee ectoparasitic mite, Tropilaelaps mercedesae, is shaped by the parasitic life history.</title>
        <authorList>
            <person name="Dong X."/>
            <person name="Armstrong S.D."/>
            <person name="Xia D."/>
            <person name="Makepeace B.L."/>
            <person name="Darby A.C."/>
            <person name="Kadowaki T."/>
        </authorList>
    </citation>
    <scope>NUCLEOTIDE SEQUENCE [LARGE SCALE GENOMIC DNA]</scope>
    <source>
        <strain evidence="2">Wuxi-XJTLU</strain>
    </source>
</reference>
<sequence length="102" mass="12175">MEWLELQEGLQGDDVSDHFGRLSRFLRILHWFQEYRAWVIAIITLGTLITAFTCFVIFSVHHSTGEWIDEDGVNAYYFYERNRTTFKNDMLYIEQYATAVRP</sequence>
<evidence type="ECO:0000256" key="1">
    <source>
        <dbReference type="SAM" id="Phobius"/>
    </source>
</evidence>
<protein>
    <submittedName>
        <fullName evidence="2">Uncharacterized protein</fullName>
    </submittedName>
</protein>
<evidence type="ECO:0000313" key="3">
    <source>
        <dbReference type="Proteomes" id="UP000192247"/>
    </source>
</evidence>
<comment type="caution">
    <text evidence="2">The sequence shown here is derived from an EMBL/GenBank/DDBJ whole genome shotgun (WGS) entry which is preliminary data.</text>
</comment>
<proteinExistence type="predicted"/>
<gene>
    <name evidence="2" type="ORF">BIW11_07026</name>
</gene>
<keyword evidence="1" id="KW-0812">Transmembrane</keyword>
<organism evidence="2 3">
    <name type="scientific">Tropilaelaps mercedesae</name>
    <dbReference type="NCBI Taxonomy" id="418985"/>
    <lineage>
        <taxon>Eukaryota</taxon>
        <taxon>Metazoa</taxon>
        <taxon>Ecdysozoa</taxon>
        <taxon>Arthropoda</taxon>
        <taxon>Chelicerata</taxon>
        <taxon>Arachnida</taxon>
        <taxon>Acari</taxon>
        <taxon>Parasitiformes</taxon>
        <taxon>Mesostigmata</taxon>
        <taxon>Gamasina</taxon>
        <taxon>Dermanyssoidea</taxon>
        <taxon>Laelapidae</taxon>
        <taxon>Tropilaelaps</taxon>
    </lineage>
</organism>
<evidence type="ECO:0000313" key="2">
    <source>
        <dbReference type="EMBL" id="OQR77533.1"/>
    </source>
</evidence>
<dbReference type="Proteomes" id="UP000192247">
    <property type="component" value="Unassembled WGS sequence"/>
</dbReference>
<keyword evidence="1" id="KW-1133">Transmembrane helix</keyword>
<accession>A0A1V9XVU3</accession>
<name>A0A1V9XVU3_9ACAR</name>
<keyword evidence="1" id="KW-0472">Membrane</keyword>
<dbReference type="EMBL" id="MNPL01003410">
    <property type="protein sequence ID" value="OQR77533.1"/>
    <property type="molecule type" value="Genomic_DNA"/>
</dbReference>